<feature type="coiled-coil region" evidence="6">
    <location>
        <begin position="199"/>
        <end position="226"/>
    </location>
</feature>
<dbReference type="EMBL" id="JADPUN010000166">
    <property type="protein sequence ID" value="MBF9130703.1"/>
    <property type="molecule type" value="Genomic_DNA"/>
</dbReference>
<dbReference type="HAMAP" id="MF_01151">
    <property type="entry name" value="GrpE"/>
    <property type="match status" value="1"/>
</dbReference>
<feature type="compositionally biased region" description="Low complexity" evidence="7">
    <location>
        <begin position="56"/>
        <end position="78"/>
    </location>
</feature>
<organism evidence="8 9">
    <name type="scientific">Plantactinospora alkalitolerans</name>
    <dbReference type="NCBI Taxonomy" id="2789879"/>
    <lineage>
        <taxon>Bacteria</taxon>
        <taxon>Bacillati</taxon>
        <taxon>Actinomycetota</taxon>
        <taxon>Actinomycetes</taxon>
        <taxon>Micromonosporales</taxon>
        <taxon>Micromonosporaceae</taxon>
        <taxon>Plantactinospora</taxon>
    </lineage>
</organism>
<evidence type="ECO:0000256" key="6">
    <source>
        <dbReference type="SAM" id="Coils"/>
    </source>
</evidence>
<dbReference type="InterPro" id="IPR000740">
    <property type="entry name" value="GrpE"/>
</dbReference>
<evidence type="ECO:0000256" key="3">
    <source>
        <dbReference type="HAMAP-Rule" id="MF_01151"/>
    </source>
</evidence>
<dbReference type="Proteomes" id="UP000638560">
    <property type="component" value="Unassembled WGS sequence"/>
</dbReference>
<keyword evidence="9" id="KW-1185">Reference proteome</keyword>
<dbReference type="InterPro" id="IPR013805">
    <property type="entry name" value="GrpE_CC"/>
</dbReference>
<comment type="similarity">
    <text evidence="1 3 5">Belongs to the GrpE family.</text>
</comment>
<evidence type="ECO:0000256" key="1">
    <source>
        <dbReference type="ARBA" id="ARBA00009054"/>
    </source>
</evidence>
<keyword evidence="6" id="KW-0175">Coiled coil</keyword>
<feature type="compositionally biased region" description="Low complexity" evidence="7">
    <location>
        <begin position="87"/>
        <end position="97"/>
    </location>
</feature>
<keyword evidence="3" id="KW-0963">Cytoplasm</keyword>
<comment type="subcellular location">
    <subcellularLocation>
        <location evidence="3">Cytoplasm</location>
    </subcellularLocation>
</comment>
<evidence type="ECO:0000313" key="8">
    <source>
        <dbReference type="EMBL" id="MBF9130703.1"/>
    </source>
</evidence>
<dbReference type="InterPro" id="IPR009012">
    <property type="entry name" value="GrpE_head"/>
</dbReference>
<dbReference type="Pfam" id="PF01025">
    <property type="entry name" value="GrpE"/>
    <property type="match status" value="1"/>
</dbReference>
<dbReference type="SUPFAM" id="SSF58014">
    <property type="entry name" value="Coiled-coil domain of nucleotide exchange factor GrpE"/>
    <property type="match status" value="1"/>
</dbReference>
<dbReference type="SUPFAM" id="SSF51064">
    <property type="entry name" value="Head domain of nucleotide exchange factor GrpE"/>
    <property type="match status" value="1"/>
</dbReference>
<dbReference type="CDD" id="cd00446">
    <property type="entry name" value="GrpE"/>
    <property type="match status" value="1"/>
</dbReference>
<comment type="function">
    <text evidence="3 4">Participates actively in the response to hyperosmotic and heat shock by preventing the aggregation of stress-denatured proteins, in association with DnaK and GrpE. It is the nucleotide exchange factor for DnaK and may function as a thermosensor. Unfolded proteins bind initially to DnaJ; upon interaction with the DnaJ-bound protein, DnaK hydrolyzes its bound ATP, resulting in the formation of a stable complex. GrpE releases ADP from DnaK; ATP binding to DnaK triggers the release of the substrate protein, thus completing the reaction cycle. Several rounds of ATP-dependent interactions between DnaJ, DnaK and GrpE are required for fully efficient folding.</text>
</comment>
<feature type="compositionally biased region" description="Acidic residues" evidence="7">
    <location>
        <begin position="134"/>
        <end position="143"/>
    </location>
</feature>
<evidence type="ECO:0000313" key="9">
    <source>
        <dbReference type="Proteomes" id="UP000638560"/>
    </source>
</evidence>
<name>A0ABS0GXK2_9ACTN</name>
<evidence type="ECO:0000256" key="2">
    <source>
        <dbReference type="ARBA" id="ARBA00023186"/>
    </source>
</evidence>
<feature type="region of interest" description="Disordered" evidence="7">
    <location>
        <begin position="1"/>
        <end position="192"/>
    </location>
</feature>
<sequence length="341" mass="34948">MTDKPRAADPDTVGSTPGGSAPGRAEGTAGEGIVIRDKRKINMTGDKAGQGRHAQPDTAGETDAAGTPTDGAPTAVKDPNPDPEPPAGAEAPTVATGEVDDTESSAAAGTVDDAKSTDGTPDVPDSATVTDQGDGTDEPDAVPDESAPATPVVDDAELAEVLEAEKPSGTDGPVVDAPATPVGDGAPETDGPGPLGAELAALRAELDERTRDLQRVTAEYSNYRKRVDRDRGLVAEQATGAVLVALLPVLDDLDRAREHGDLVGPFGTVAEQLNATLGKFGLTPFGEKGDPFDPNRHEAVAHRTSAEVTESTCVEVMRRGYQLGDRVLRAALVAVADPESE</sequence>
<gene>
    <name evidence="3 8" type="primary">grpE</name>
    <name evidence="8" type="ORF">I0C86_17305</name>
</gene>
<dbReference type="PANTHER" id="PTHR21237:SF23">
    <property type="entry name" value="GRPE PROTEIN HOMOLOG, MITOCHONDRIAL"/>
    <property type="match status" value="1"/>
</dbReference>
<protein>
    <recommendedName>
        <fullName evidence="3 4">Protein GrpE</fullName>
    </recommendedName>
    <alternativeName>
        <fullName evidence="3">HSP-70 cofactor</fullName>
    </alternativeName>
</protein>
<dbReference type="PROSITE" id="PS01071">
    <property type="entry name" value="GRPE"/>
    <property type="match status" value="1"/>
</dbReference>
<evidence type="ECO:0000256" key="4">
    <source>
        <dbReference type="RuleBase" id="RU000639"/>
    </source>
</evidence>
<accession>A0ABS0GXK2</accession>
<dbReference type="RefSeq" id="WP_196202269.1">
    <property type="nucleotide sequence ID" value="NZ_JADPUN010000166.1"/>
</dbReference>
<evidence type="ECO:0000256" key="7">
    <source>
        <dbReference type="SAM" id="MobiDB-lite"/>
    </source>
</evidence>
<dbReference type="PANTHER" id="PTHR21237">
    <property type="entry name" value="GRPE PROTEIN"/>
    <property type="match status" value="1"/>
</dbReference>
<keyword evidence="3 4" id="KW-0346">Stress response</keyword>
<comment type="subunit">
    <text evidence="3">Homodimer.</text>
</comment>
<proteinExistence type="inferred from homology"/>
<dbReference type="Gene3D" id="3.90.20.20">
    <property type="match status" value="1"/>
</dbReference>
<keyword evidence="2 3" id="KW-0143">Chaperone</keyword>
<dbReference type="NCBIfam" id="NF010761">
    <property type="entry name" value="PRK14164.1"/>
    <property type="match status" value="1"/>
</dbReference>
<reference evidence="8 9" key="1">
    <citation type="submission" date="2020-11" db="EMBL/GenBank/DDBJ databases">
        <title>A novel isolate from a Black sea contaminated sediment with potential to produce alkanes: Plantactinospora alkalitolerans sp. nov.</title>
        <authorList>
            <person name="Carro L."/>
            <person name="Veyisoglu A."/>
            <person name="Guven K."/>
            <person name="Schumann P."/>
            <person name="Klenk H.-P."/>
            <person name="Sahin N."/>
        </authorList>
    </citation>
    <scope>NUCLEOTIDE SEQUENCE [LARGE SCALE GENOMIC DNA]</scope>
    <source>
        <strain evidence="8 9">S1510</strain>
    </source>
</reference>
<dbReference type="PRINTS" id="PR00773">
    <property type="entry name" value="GRPEPROTEIN"/>
</dbReference>
<dbReference type="Gene3D" id="2.30.22.10">
    <property type="entry name" value="Head domain of nucleotide exchange factor GrpE"/>
    <property type="match status" value="1"/>
</dbReference>
<comment type="caution">
    <text evidence="8">The sequence shown here is derived from an EMBL/GenBank/DDBJ whole genome shotgun (WGS) entry which is preliminary data.</text>
</comment>
<evidence type="ECO:0000256" key="5">
    <source>
        <dbReference type="RuleBase" id="RU004478"/>
    </source>
</evidence>